<dbReference type="EMBL" id="MPUK01000001">
    <property type="protein sequence ID" value="ONH69768.1"/>
    <property type="molecule type" value="Genomic_DNA"/>
</dbReference>
<dbReference type="GO" id="GO:0019878">
    <property type="term" value="P:lysine biosynthetic process via aminoadipic acid"/>
    <property type="evidence" value="ECO:0007669"/>
    <property type="project" value="TreeGrafter"/>
</dbReference>
<accession>A0A1V2LD27</accession>
<keyword evidence="6" id="KW-0812">Transmembrane</keyword>
<dbReference type="OMA" id="KNMAFTP"/>
<keyword evidence="9" id="KW-1185">Reference proteome</keyword>
<gene>
    <name evidence="8" type="ORF">BON22_0770</name>
</gene>
<evidence type="ECO:0000313" key="8">
    <source>
        <dbReference type="EMBL" id="ONH69768.1"/>
    </source>
</evidence>
<dbReference type="InterPro" id="IPR004839">
    <property type="entry name" value="Aminotransferase_I/II_large"/>
</dbReference>
<keyword evidence="6" id="KW-1133">Transmembrane helix</keyword>
<dbReference type="InterPro" id="IPR015424">
    <property type="entry name" value="PyrdxlP-dep_Trfase"/>
</dbReference>
<dbReference type="GO" id="GO:0008793">
    <property type="term" value="F:aromatic-amino-acid transaminase activity"/>
    <property type="evidence" value="ECO:0007669"/>
    <property type="project" value="TreeGrafter"/>
</dbReference>
<keyword evidence="6" id="KW-0472">Membrane</keyword>
<dbReference type="GO" id="GO:0009074">
    <property type="term" value="P:aromatic amino acid family catabolic process"/>
    <property type="evidence" value="ECO:0007669"/>
    <property type="project" value="TreeGrafter"/>
</dbReference>
<keyword evidence="5" id="KW-0663">Pyridoxal phosphate</keyword>
<proteinExistence type="inferred from homology"/>
<feature type="non-terminal residue" evidence="8">
    <location>
        <position position="1"/>
    </location>
</feature>
<evidence type="ECO:0000256" key="5">
    <source>
        <dbReference type="ARBA" id="ARBA00022898"/>
    </source>
</evidence>
<evidence type="ECO:0000259" key="7">
    <source>
        <dbReference type="Pfam" id="PF00155"/>
    </source>
</evidence>
<comment type="similarity">
    <text evidence="2">Belongs to the class-I pyridoxal-phosphate-dependent aminotransferase family.</text>
</comment>
<dbReference type="Pfam" id="PF00155">
    <property type="entry name" value="Aminotran_1_2"/>
    <property type="match status" value="1"/>
</dbReference>
<dbReference type="Proteomes" id="UP000189513">
    <property type="component" value="Unassembled WGS sequence"/>
</dbReference>
<feature type="non-terminal residue" evidence="8">
    <location>
        <position position="545"/>
    </location>
</feature>
<evidence type="ECO:0000256" key="4">
    <source>
        <dbReference type="ARBA" id="ARBA00022679"/>
    </source>
</evidence>
<dbReference type="AlphaFoldDB" id="A0A1V2LD27"/>
<keyword evidence="3 8" id="KW-0032">Aminotransferase</keyword>
<dbReference type="GO" id="GO:0030170">
    <property type="term" value="F:pyridoxal phosphate binding"/>
    <property type="evidence" value="ECO:0007669"/>
    <property type="project" value="InterPro"/>
</dbReference>
<dbReference type="InterPro" id="IPR050859">
    <property type="entry name" value="Class-I_PLP-dep_aminotransf"/>
</dbReference>
<dbReference type="CDD" id="cd00609">
    <property type="entry name" value="AAT_like"/>
    <property type="match status" value="1"/>
</dbReference>
<protein>
    <submittedName>
        <fullName evidence="8">Aromatic amino acid aminotransferase 2</fullName>
    </submittedName>
</protein>
<sequence>CLSGSDPKSFLIICVHIGFLFFFSFSPFLLFFDLYCLDCAIIASPLLTICFVVPDAAISTIRTKRIAVCLLLFCMSDKILKHLSDRALNREIVAFHGLPIPDNVVRHDSPISLSGGRPHYGFYPVTKISYEFLDEPFGEKTTSVEFNRLEPDHEAKLDLKRALNYGPTQGHSQLVKFCKELLEFTSKPGYDDWDLTLTNGSGDSLHKVFNLLVNPGDVVLMECYTFVPVIHNIKAWGGEVVPVAMNFDDGGLDADALESLLENWSTGPYKEKPLPKALYTIPTGQNPTGLTLTEEKRKKVYELAQKYDFMIIEDDPYGMIQLGKYTDGVENPFTPGSYTAESFVKERLPRSYINLDTEGRVLRLETFSKVFAPGTRTGYISGHSSLIKQIIKHANCSTRAASGISQATLLAAIDKFGGAKGWVEWCIKVSKTYTDRKNVFLKTLFSSDAYKKGYFSVREPKAGMFITVELNFPEGDDHRLELEELNYKCVERGVEVVLGKNMAFTPEYAKSAKFLRLTVATQEDDAEIVEAASRLANSFSDYFDQ</sequence>
<dbReference type="Gene3D" id="3.40.640.10">
    <property type="entry name" value="Type I PLP-dependent aspartate aminotransferase-like (Major domain)"/>
    <property type="match status" value="1"/>
</dbReference>
<dbReference type="PANTHER" id="PTHR42790">
    <property type="entry name" value="AMINOTRANSFERASE"/>
    <property type="match status" value="1"/>
</dbReference>
<evidence type="ECO:0000256" key="6">
    <source>
        <dbReference type="SAM" id="Phobius"/>
    </source>
</evidence>
<keyword evidence="4 8" id="KW-0808">Transferase</keyword>
<evidence type="ECO:0000256" key="3">
    <source>
        <dbReference type="ARBA" id="ARBA00022576"/>
    </source>
</evidence>
<feature type="domain" description="Aminotransferase class I/classII large" evidence="7">
    <location>
        <begin position="157"/>
        <end position="532"/>
    </location>
</feature>
<organism evidence="8 9">
    <name type="scientific">Cyberlindnera fabianii</name>
    <name type="common">Yeast</name>
    <name type="synonym">Hansenula fabianii</name>
    <dbReference type="NCBI Taxonomy" id="36022"/>
    <lineage>
        <taxon>Eukaryota</taxon>
        <taxon>Fungi</taxon>
        <taxon>Dikarya</taxon>
        <taxon>Ascomycota</taxon>
        <taxon>Saccharomycotina</taxon>
        <taxon>Saccharomycetes</taxon>
        <taxon>Phaffomycetales</taxon>
        <taxon>Phaffomycetaceae</taxon>
        <taxon>Cyberlindnera</taxon>
    </lineage>
</organism>
<comment type="cofactor">
    <cofactor evidence="1">
        <name>pyridoxal 5'-phosphate</name>
        <dbReference type="ChEBI" id="CHEBI:597326"/>
    </cofactor>
</comment>
<dbReference type="GO" id="GO:0047536">
    <property type="term" value="F:2-aminoadipate transaminase activity"/>
    <property type="evidence" value="ECO:0007669"/>
    <property type="project" value="TreeGrafter"/>
</dbReference>
<dbReference type="GO" id="GO:0006571">
    <property type="term" value="P:tyrosine biosynthetic process"/>
    <property type="evidence" value="ECO:0007669"/>
    <property type="project" value="TreeGrafter"/>
</dbReference>
<reference evidence="9" key="1">
    <citation type="journal article" date="2017" name="Genome Announc.">
        <title>Genome sequences of Cyberlindnera fabianii 65, Pichia kudriavzevii 129, and Saccharomyces cerevisiae 131 isolated from fermented masau fruits in Zimbabwe.</title>
        <authorList>
            <person name="van Rijswijck I.M.H."/>
            <person name="Derks M.F.L."/>
            <person name="Abee T."/>
            <person name="de Ridder D."/>
            <person name="Smid E.J."/>
        </authorList>
    </citation>
    <scope>NUCLEOTIDE SEQUENCE [LARGE SCALE GENOMIC DNA]</scope>
    <source>
        <strain evidence="9">65</strain>
    </source>
</reference>
<dbReference type="VEuPathDB" id="FungiDB:BON22_0770"/>
<name>A0A1V2LD27_CYBFA</name>
<dbReference type="InterPro" id="IPR015421">
    <property type="entry name" value="PyrdxlP-dep_Trfase_major"/>
</dbReference>
<comment type="caution">
    <text evidence="8">The sequence shown here is derived from an EMBL/GenBank/DDBJ whole genome shotgun (WGS) entry which is preliminary data.</text>
</comment>
<feature type="transmembrane region" description="Helical" evidence="6">
    <location>
        <begin position="12"/>
        <end position="32"/>
    </location>
</feature>
<evidence type="ECO:0000256" key="2">
    <source>
        <dbReference type="ARBA" id="ARBA00007441"/>
    </source>
</evidence>
<dbReference type="STRING" id="36022.A0A1V2LD27"/>
<dbReference type="PANTHER" id="PTHR42790:SF2">
    <property type="entry name" value="AROMATIC AMINO ACID AMINOTRANSFERASE 2"/>
    <property type="match status" value="1"/>
</dbReference>
<evidence type="ECO:0000313" key="9">
    <source>
        <dbReference type="Proteomes" id="UP000189513"/>
    </source>
</evidence>
<dbReference type="SUPFAM" id="SSF53383">
    <property type="entry name" value="PLP-dependent transferases"/>
    <property type="match status" value="1"/>
</dbReference>
<evidence type="ECO:0000256" key="1">
    <source>
        <dbReference type="ARBA" id="ARBA00001933"/>
    </source>
</evidence>